<comment type="caution">
    <text evidence="1">The sequence shown here is derived from an EMBL/GenBank/DDBJ whole genome shotgun (WGS) entry which is preliminary data.</text>
</comment>
<name>A0ABS6LQE2_9GAMM</name>
<keyword evidence="2" id="KW-1185">Reference proteome</keyword>
<reference evidence="1 2" key="1">
    <citation type="submission" date="2021-03" db="EMBL/GenBank/DDBJ databases">
        <title>Five novel Rahnella species.</title>
        <authorList>
            <person name="Brady C."/>
            <person name="Asselin J."/>
            <person name="Beer S."/>
            <person name="Bruberg M.B."/>
            <person name="Crampton B."/>
            <person name="Venter S."/>
            <person name="Arnold D."/>
            <person name="Denman S."/>
        </authorList>
    </citation>
    <scope>NUCLEOTIDE SEQUENCE [LARGE SCALE GENOMIC DNA]</scope>
    <source>
        <strain evidence="1 2">H11b</strain>
    </source>
</reference>
<dbReference type="Proteomes" id="UP000734343">
    <property type="component" value="Unassembled WGS sequence"/>
</dbReference>
<protein>
    <submittedName>
        <fullName evidence="1">Uncharacterized protein</fullName>
    </submittedName>
</protein>
<evidence type="ECO:0000313" key="2">
    <source>
        <dbReference type="Proteomes" id="UP000734343"/>
    </source>
</evidence>
<organism evidence="1 2">
    <name type="scientific">Rahnella bonaserana</name>
    <dbReference type="NCBI Taxonomy" id="2816248"/>
    <lineage>
        <taxon>Bacteria</taxon>
        <taxon>Pseudomonadati</taxon>
        <taxon>Pseudomonadota</taxon>
        <taxon>Gammaproteobacteria</taxon>
        <taxon>Enterobacterales</taxon>
        <taxon>Yersiniaceae</taxon>
        <taxon>Rahnella</taxon>
    </lineage>
</organism>
<dbReference type="RefSeq" id="WP_217172006.1">
    <property type="nucleotide sequence ID" value="NZ_JAFMOW010000051.1"/>
</dbReference>
<sequence length="330" mass="38185">MINKEVMLPELLSLSEYPDLKPISSLKSGVYRVVFPEGKEGSLMKLSNGNLAGLHTTSIIYDGKINGTAGLMEVDLDKEATRLLLKLTNYGILANRVNVLSQKFESFLNYQLEIHKASVRNIFLMFKDISRKMPAILEGTEYSHLSLNTLAILKKDVGGLYEFHAKEFADKYSNINRNNMNIQQLICTMDEFRNHNAFRTFEVLLTIEIFEIMISGKANPRYINMARIGLYERIQPLINIIQIEYSRIKNHIVRYVEDRRYTSMNYYDHMKHEKNDVELYALLDNKLESALDINTTVAEYFDESLSIEGIKEAYFIINDENSLLQINHEQ</sequence>
<evidence type="ECO:0000313" key="1">
    <source>
        <dbReference type="EMBL" id="MBU9854338.1"/>
    </source>
</evidence>
<proteinExistence type="predicted"/>
<dbReference type="EMBL" id="JAFMOW010000051">
    <property type="protein sequence ID" value="MBU9854338.1"/>
    <property type="molecule type" value="Genomic_DNA"/>
</dbReference>
<gene>
    <name evidence="1" type="ORF">J1778_03420</name>
</gene>
<accession>A0ABS6LQE2</accession>